<keyword evidence="1" id="KW-0812">Transmembrane</keyword>
<sequence length="672" mass="76282">MTLETLLRESNGCCETRAGKDAMHRSNAMKCYLAVLPVLLMSHVFFSCSSIGFAEVYTQQLQRGQGGIVPQHVSMKRGEDGAKKYHWLFKERKSEEPKETERYTGLFDGLDREIKEARKLYLSGDLENAILKYRSAIDGFEAILDDIPQGNSLLKELEQRLKIFDELSVKVLGPVHDEIPEEASSKIFHIMEKRRLVQRIMVLKKLPRLDFFDVPARLLDQEAQLLQALLEARLAAQSQENAQKEDSLKSQLAEVRQAIQKASERYTLLRAGLPISLSELRKDILGQKEGLLDINMLPDRVLVGVLTKEHARYYQFAATRADIDKVVFQLQDKLREFSQGERTTFMGHAWKEPCRRLYRALIGPLPSLPQDKTTLFVIPDRALWYLPFSALLDAEDRPLGQDRVISFVPSGDILKLLRITLGKKATKTKADPSLLLFESIPWIPEEEVQERKTGSQKVDKGRDLNVSEEERLERLILTNPVYPKPSDIVISVQKLFPKFEVWVGSTATLDHFLQRGEGREDVTLLALPLSVWDKVSAERQPMCFFSPDKRGQRTLPIQQLFAHPMASRLMVFPVAWFNVLERDNPTGEGPLLLNLALFYAGVKLSLCNYSDPNWGSDEPFLIHFLKKVAGRASIGETLAQFPREMPVGLDSSFTGKPPSWTGWILSGDVNVP</sequence>
<protein>
    <submittedName>
        <fullName evidence="3">CHAT domain-containing protein</fullName>
    </submittedName>
</protein>
<comment type="caution">
    <text evidence="3">The sequence shown here is derived from an EMBL/GenBank/DDBJ whole genome shotgun (WGS) entry which is preliminary data.</text>
</comment>
<dbReference type="EMBL" id="DTGT01000412">
    <property type="protein sequence ID" value="HGH62141.1"/>
    <property type="molecule type" value="Genomic_DNA"/>
</dbReference>
<feature type="domain" description="CHAT" evidence="2">
    <location>
        <begin position="352"/>
        <end position="425"/>
    </location>
</feature>
<accession>A0A7C4ATA6</accession>
<reference evidence="3" key="1">
    <citation type="journal article" date="2020" name="mSystems">
        <title>Genome- and Community-Level Interaction Insights into Carbon Utilization and Element Cycling Functions of Hydrothermarchaeota in Hydrothermal Sediment.</title>
        <authorList>
            <person name="Zhou Z."/>
            <person name="Liu Y."/>
            <person name="Xu W."/>
            <person name="Pan J."/>
            <person name="Luo Z.H."/>
            <person name="Li M."/>
        </authorList>
    </citation>
    <scope>NUCLEOTIDE SEQUENCE [LARGE SCALE GENOMIC DNA]</scope>
    <source>
        <strain evidence="3">SpSt-769</strain>
    </source>
</reference>
<proteinExistence type="predicted"/>
<feature type="transmembrane region" description="Helical" evidence="1">
    <location>
        <begin position="31"/>
        <end position="53"/>
    </location>
</feature>
<keyword evidence="1" id="KW-1133">Transmembrane helix</keyword>
<dbReference type="InterPro" id="IPR024983">
    <property type="entry name" value="CHAT_dom"/>
</dbReference>
<gene>
    <name evidence="3" type="ORF">ENV54_12680</name>
</gene>
<dbReference type="AlphaFoldDB" id="A0A7C4ATA6"/>
<evidence type="ECO:0000313" key="3">
    <source>
        <dbReference type="EMBL" id="HGH62141.1"/>
    </source>
</evidence>
<evidence type="ECO:0000259" key="2">
    <source>
        <dbReference type="Pfam" id="PF12770"/>
    </source>
</evidence>
<evidence type="ECO:0000256" key="1">
    <source>
        <dbReference type="SAM" id="Phobius"/>
    </source>
</evidence>
<name>A0A7C4ATA6_9BACT</name>
<dbReference type="Pfam" id="PF12770">
    <property type="entry name" value="CHAT"/>
    <property type="match status" value="1"/>
</dbReference>
<keyword evidence="1" id="KW-0472">Membrane</keyword>
<organism evidence="3">
    <name type="scientific">Desulfomonile tiedjei</name>
    <dbReference type="NCBI Taxonomy" id="2358"/>
    <lineage>
        <taxon>Bacteria</taxon>
        <taxon>Pseudomonadati</taxon>
        <taxon>Thermodesulfobacteriota</taxon>
        <taxon>Desulfomonilia</taxon>
        <taxon>Desulfomonilales</taxon>
        <taxon>Desulfomonilaceae</taxon>
        <taxon>Desulfomonile</taxon>
    </lineage>
</organism>